<dbReference type="Gene3D" id="3.40.630.30">
    <property type="match status" value="1"/>
</dbReference>
<organism evidence="5 6">
    <name type="scientific">Hymenobacter amundsenii</name>
    <dbReference type="NCBI Taxonomy" id="2006685"/>
    <lineage>
        <taxon>Bacteria</taxon>
        <taxon>Pseudomonadati</taxon>
        <taxon>Bacteroidota</taxon>
        <taxon>Cytophagia</taxon>
        <taxon>Cytophagales</taxon>
        <taxon>Hymenobacteraceae</taxon>
        <taxon>Hymenobacter</taxon>
    </lineage>
</organism>
<dbReference type="EMBL" id="NIRR01000015">
    <property type="protein sequence ID" value="OWP63116.1"/>
    <property type="molecule type" value="Genomic_DNA"/>
</dbReference>
<accession>A0A246FKL2</accession>
<protein>
    <recommendedName>
        <fullName evidence="4">N-acetyltransferase domain-containing protein</fullName>
    </recommendedName>
</protein>
<evidence type="ECO:0000256" key="1">
    <source>
        <dbReference type="ARBA" id="ARBA00022679"/>
    </source>
</evidence>
<dbReference type="InterPro" id="IPR000182">
    <property type="entry name" value="GNAT_dom"/>
</dbReference>
<dbReference type="AlphaFoldDB" id="A0A246FKL2"/>
<dbReference type="OrthoDB" id="9811523at2"/>
<gene>
    <name evidence="5" type="ORF">CDA63_10485</name>
</gene>
<dbReference type="PANTHER" id="PTHR43792">
    <property type="entry name" value="GNAT FAMILY, PUTATIVE (AFU_ORTHOLOGUE AFUA_3G00765)-RELATED-RELATED"/>
    <property type="match status" value="1"/>
</dbReference>
<sequence>MFAVSAAFARSYSPSMSTAAARPAPPDTPRLTPRLLLRPYQPPDAPAFFQLLHTDQARLRPSFPARVATTPTLAAASRLLTQFHHDWHLGRLYVLGIWHGQSGEYLGDISLKPNWAAPITLEIGYYLATAAEGQGYAREALAAAVAFGSEELRAERLLIRCLADNPRSSAVAEAVGFEPLPPRPRPWLRRVLGGTPHVLYYILRRDTAAPAP</sequence>
<dbReference type="InterPro" id="IPR016181">
    <property type="entry name" value="Acyl_CoA_acyltransferase"/>
</dbReference>
<comment type="similarity">
    <text evidence="3">Belongs to the acetyltransferase family. RimJ subfamily.</text>
</comment>
<evidence type="ECO:0000259" key="4">
    <source>
        <dbReference type="PROSITE" id="PS51186"/>
    </source>
</evidence>
<evidence type="ECO:0000256" key="2">
    <source>
        <dbReference type="ARBA" id="ARBA00023315"/>
    </source>
</evidence>
<evidence type="ECO:0000313" key="5">
    <source>
        <dbReference type="EMBL" id="OWP63116.1"/>
    </source>
</evidence>
<proteinExistence type="inferred from homology"/>
<keyword evidence="2" id="KW-0012">Acyltransferase</keyword>
<reference evidence="5 6" key="1">
    <citation type="submission" date="2017-06" db="EMBL/GenBank/DDBJ databases">
        <title>Hymenobacter amundsenii sp. nov. isolated from regoliths in Antarctica.</title>
        <authorList>
            <person name="Sedlacek I."/>
            <person name="Kralova S."/>
            <person name="Pantucek R."/>
            <person name="Svec P."/>
            <person name="Holochova P."/>
            <person name="Stankova E."/>
            <person name="Vrbovska V."/>
            <person name="Busse H.-J."/>
        </authorList>
    </citation>
    <scope>NUCLEOTIDE SEQUENCE [LARGE SCALE GENOMIC DNA]</scope>
    <source>
        <strain evidence="5 6">CCM 8682</strain>
    </source>
</reference>
<dbReference type="PANTHER" id="PTHR43792:SF8">
    <property type="entry name" value="[RIBOSOMAL PROTEIN US5]-ALANINE N-ACETYLTRANSFERASE"/>
    <property type="match status" value="1"/>
</dbReference>
<dbReference type="InterPro" id="IPR051531">
    <property type="entry name" value="N-acetyltransferase"/>
</dbReference>
<name>A0A246FKL2_9BACT</name>
<dbReference type="PROSITE" id="PS51186">
    <property type="entry name" value="GNAT"/>
    <property type="match status" value="1"/>
</dbReference>
<evidence type="ECO:0000256" key="3">
    <source>
        <dbReference type="ARBA" id="ARBA00038502"/>
    </source>
</evidence>
<dbReference type="Pfam" id="PF13302">
    <property type="entry name" value="Acetyltransf_3"/>
    <property type="match status" value="1"/>
</dbReference>
<keyword evidence="1" id="KW-0808">Transferase</keyword>
<evidence type="ECO:0000313" key="6">
    <source>
        <dbReference type="Proteomes" id="UP000197277"/>
    </source>
</evidence>
<feature type="domain" description="N-acetyltransferase" evidence="4">
    <location>
        <begin position="35"/>
        <end position="206"/>
    </location>
</feature>
<comment type="caution">
    <text evidence="5">The sequence shown here is derived from an EMBL/GenBank/DDBJ whole genome shotgun (WGS) entry which is preliminary data.</text>
</comment>
<dbReference type="Proteomes" id="UP000197277">
    <property type="component" value="Unassembled WGS sequence"/>
</dbReference>
<dbReference type="GO" id="GO:0005737">
    <property type="term" value="C:cytoplasm"/>
    <property type="evidence" value="ECO:0007669"/>
    <property type="project" value="TreeGrafter"/>
</dbReference>
<dbReference type="GO" id="GO:0008999">
    <property type="term" value="F:protein-N-terminal-alanine acetyltransferase activity"/>
    <property type="evidence" value="ECO:0007669"/>
    <property type="project" value="TreeGrafter"/>
</dbReference>
<dbReference type="SUPFAM" id="SSF55729">
    <property type="entry name" value="Acyl-CoA N-acyltransferases (Nat)"/>
    <property type="match status" value="1"/>
</dbReference>
<keyword evidence="6" id="KW-1185">Reference proteome</keyword>